<dbReference type="Pfam" id="PF00207">
    <property type="entry name" value="A2M"/>
    <property type="match status" value="1"/>
</dbReference>
<name>A0ABQ9EMQ3_TEGGR</name>
<sequence>MLQKFPKDIWRPAKVVEKIKDRLYSIQSSDGVYYRRNRVHLRPTKMNVQIYESTPSKPLVERETTGEQSNANSLKDTPVNPSIPVMPVPETSESEQANEIPDVPSIAKSHSNINQLVKGQHSIIAIIIIEHSRLCRVYHYTGRSDIHESYPYKRSSSRLSHYKQLLARQAGCVCPGDSSGSFGPFPGLPGTTALTPYIPTPVPGMTLAPGFLPTMPPLAYQTFFFADPSSIEKSRENAYRVPRNMALGKQNNWYVACEIHLEITRLKIIYMGIKSDGHVHFTTKAPDSITSWIANAFAVNKNSGLGLSSSSAQLSNFHYVQNEKITFLR</sequence>
<proteinExistence type="predicted"/>
<feature type="compositionally biased region" description="Polar residues" evidence="1">
    <location>
        <begin position="66"/>
        <end position="75"/>
    </location>
</feature>
<evidence type="ECO:0000256" key="1">
    <source>
        <dbReference type="SAM" id="MobiDB-lite"/>
    </source>
</evidence>
<accession>A0ABQ9EMQ3</accession>
<evidence type="ECO:0000313" key="3">
    <source>
        <dbReference type="EMBL" id="KAJ8305156.1"/>
    </source>
</evidence>
<dbReference type="InterPro" id="IPR001599">
    <property type="entry name" value="Macroglobln_a2"/>
</dbReference>
<evidence type="ECO:0000313" key="4">
    <source>
        <dbReference type="Proteomes" id="UP001217089"/>
    </source>
</evidence>
<evidence type="ECO:0000259" key="2">
    <source>
        <dbReference type="Pfam" id="PF00207"/>
    </source>
</evidence>
<gene>
    <name evidence="3" type="ORF">KUTeg_017291</name>
</gene>
<dbReference type="Gene3D" id="2.20.130.20">
    <property type="match status" value="1"/>
</dbReference>
<protein>
    <recommendedName>
        <fullName evidence="2">Alpha-2-macroglobulin domain-containing protein</fullName>
    </recommendedName>
</protein>
<dbReference type="Proteomes" id="UP001217089">
    <property type="component" value="Unassembled WGS sequence"/>
</dbReference>
<comment type="caution">
    <text evidence="3">The sequence shown here is derived from an EMBL/GenBank/DDBJ whole genome shotgun (WGS) entry which is preliminary data.</text>
</comment>
<organism evidence="3 4">
    <name type="scientific">Tegillarca granosa</name>
    <name type="common">Malaysian cockle</name>
    <name type="synonym">Anadara granosa</name>
    <dbReference type="NCBI Taxonomy" id="220873"/>
    <lineage>
        <taxon>Eukaryota</taxon>
        <taxon>Metazoa</taxon>
        <taxon>Spiralia</taxon>
        <taxon>Lophotrochozoa</taxon>
        <taxon>Mollusca</taxon>
        <taxon>Bivalvia</taxon>
        <taxon>Autobranchia</taxon>
        <taxon>Pteriomorphia</taxon>
        <taxon>Arcoida</taxon>
        <taxon>Arcoidea</taxon>
        <taxon>Arcidae</taxon>
        <taxon>Tegillarca</taxon>
    </lineage>
</organism>
<keyword evidence="4" id="KW-1185">Reference proteome</keyword>
<feature type="region of interest" description="Disordered" evidence="1">
    <location>
        <begin position="52"/>
        <end position="98"/>
    </location>
</feature>
<feature type="domain" description="Alpha-2-macroglobulin" evidence="2">
    <location>
        <begin position="275"/>
        <end position="311"/>
    </location>
</feature>
<dbReference type="EMBL" id="JARBDR010000846">
    <property type="protein sequence ID" value="KAJ8305156.1"/>
    <property type="molecule type" value="Genomic_DNA"/>
</dbReference>
<reference evidence="3 4" key="1">
    <citation type="submission" date="2022-12" db="EMBL/GenBank/DDBJ databases">
        <title>Chromosome-level genome of Tegillarca granosa.</title>
        <authorList>
            <person name="Kim J."/>
        </authorList>
    </citation>
    <scope>NUCLEOTIDE SEQUENCE [LARGE SCALE GENOMIC DNA]</scope>
    <source>
        <strain evidence="3">Teg-2019</strain>
        <tissue evidence="3">Adductor muscle</tissue>
    </source>
</reference>